<evidence type="ECO:0000313" key="6">
    <source>
        <dbReference type="EMBL" id="RVU01870.1"/>
    </source>
</evidence>
<dbReference type="InterPro" id="IPR008999">
    <property type="entry name" value="Actin-crosslinking"/>
</dbReference>
<proteinExistence type="predicted"/>
<evidence type="ECO:0000313" key="7">
    <source>
        <dbReference type="Proteomes" id="UP000282759"/>
    </source>
</evidence>
<keyword evidence="2" id="KW-0963">Cytoplasm</keyword>
<feature type="chain" id="PRO_5018545620" evidence="4">
    <location>
        <begin position="24"/>
        <end position="554"/>
    </location>
</feature>
<accession>A0A3S2V9C7</accession>
<comment type="subcellular location">
    <subcellularLocation>
        <location evidence="1">Cytoplasm</location>
    </subcellularLocation>
</comment>
<dbReference type="EMBL" id="SACK01000002">
    <property type="protein sequence ID" value="RVU01870.1"/>
    <property type="molecule type" value="Genomic_DNA"/>
</dbReference>
<sequence>MKKVLFLLFAFVCALISACKKDAAINNQNSAANVPVKRANASPPGDVVGKVVVGYQGWFAAVGDGSPINQWWHWAPNWGATPSASNNGIKSWPDVRDYTTTFQTGWANLNNGSQARLFSSYTTQTVNKQFEWMQQNNIDCAALQRFNPTGGEGPVRDAITAKVRDAAQTYGRKFYIMYDVTNWTNMQSEIKTDWTNKMSAYTSSTAYAKQNGKPVVCIWGFGFNDPGRPFSAAACLDVINWFKAQGCYVIGGVPREWRTGVGGSRAGYINVYHAFNMLSPWLIGAVGNVGDADNIYNQHMISDQADCNANGIDYQPCVLPGDLQLHQRAHGDLMWRMFYNAVRVGAQSIYISMFDEYNEGNQIAKTAESSAFIPAGSNFVTLDEDGTPCSSDYYLRLTGDGGRMLKGQIALTATRPTQPIVGGGGTGNPPIGQTITLKSANNLYVCSENGTQAMNANRTAVGGWEQFAITSAGSGKVALQNSGKYVSSENGTQAITCNRTAVGPWEQFDWINNGDGTISLRGSNGRYVSSEGGTQAMTCNRTTIGSTEKFRVNQ</sequence>
<dbReference type="Pfam" id="PF06268">
    <property type="entry name" value="Fascin"/>
    <property type="match status" value="1"/>
</dbReference>
<dbReference type="PROSITE" id="PS51257">
    <property type="entry name" value="PROKAR_LIPOPROTEIN"/>
    <property type="match status" value="1"/>
</dbReference>
<dbReference type="CDD" id="cd23342">
    <property type="entry name" value="beta-trefoil_FSCN_ZgPorA-like"/>
    <property type="match status" value="1"/>
</dbReference>
<evidence type="ECO:0000256" key="4">
    <source>
        <dbReference type="SAM" id="SignalP"/>
    </source>
</evidence>
<evidence type="ECO:0000256" key="3">
    <source>
        <dbReference type="ARBA" id="ARBA00023203"/>
    </source>
</evidence>
<feature type="domain" description="Fascin-like" evidence="5">
    <location>
        <begin position="442"/>
        <end position="552"/>
    </location>
</feature>
<gene>
    <name evidence="6" type="ORF">EOD41_07900</name>
</gene>
<comment type="caution">
    <text evidence="6">The sequence shown here is derived from an EMBL/GenBank/DDBJ whole genome shotgun (WGS) entry which is preliminary data.</text>
</comment>
<dbReference type="Proteomes" id="UP000282759">
    <property type="component" value="Unassembled WGS sequence"/>
</dbReference>
<dbReference type="GO" id="GO:0030674">
    <property type="term" value="F:protein-macromolecule adaptor activity"/>
    <property type="evidence" value="ECO:0007669"/>
    <property type="project" value="InterPro"/>
</dbReference>
<organism evidence="6 7">
    <name type="scientific">Mucilaginibacter limnophilus</name>
    <dbReference type="NCBI Taxonomy" id="1932778"/>
    <lineage>
        <taxon>Bacteria</taxon>
        <taxon>Pseudomonadati</taxon>
        <taxon>Bacteroidota</taxon>
        <taxon>Sphingobacteriia</taxon>
        <taxon>Sphingobacteriales</taxon>
        <taxon>Sphingobacteriaceae</taxon>
        <taxon>Mucilaginibacter</taxon>
    </lineage>
</organism>
<dbReference type="CDD" id="cd11576">
    <property type="entry name" value="GH99_GH71_like_2"/>
    <property type="match status" value="1"/>
</dbReference>
<keyword evidence="7" id="KW-1185">Reference proteome</keyword>
<dbReference type="GO" id="GO:0005737">
    <property type="term" value="C:cytoplasm"/>
    <property type="evidence" value="ECO:0007669"/>
    <property type="project" value="UniProtKB-SubCell"/>
</dbReference>
<dbReference type="GO" id="GO:0051015">
    <property type="term" value="F:actin filament binding"/>
    <property type="evidence" value="ECO:0007669"/>
    <property type="project" value="InterPro"/>
</dbReference>
<dbReference type="OrthoDB" id="9783748at2"/>
<keyword evidence="3" id="KW-0009">Actin-binding</keyword>
<dbReference type="InterPro" id="IPR022768">
    <property type="entry name" value="Fascin-like_dom"/>
</dbReference>
<dbReference type="AlphaFoldDB" id="A0A3S2V9C7"/>
<dbReference type="Gene3D" id="3.20.20.80">
    <property type="entry name" value="Glycosidases"/>
    <property type="match status" value="1"/>
</dbReference>
<reference evidence="6 7" key="1">
    <citation type="submission" date="2019-01" db="EMBL/GenBank/DDBJ databases">
        <authorList>
            <person name="Chen W.-M."/>
        </authorList>
    </citation>
    <scope>NUCLEOTIDE SEQUENCE [LARGE SCALE GENOMIC DNA]</scope>
    <source>
        <strain evidence="6 7">YBJ-36</strain>
    </source>
</reference>
<evidence type="ECO:0000256" key="1">
    <source>
        <dbReference type="ARBA" id="ARBA00004496"/>
    </source>
</evidence>
<evidence type="ECO:0000256" key="2">
    <source>
        <dbReference type="ARBA" id="ARBA00022490"/>
    </source>
</evidence>
<feature type="signal peptide" evidence="4">
    <location>
        <begin position="1"/>
        <end position="23"/>
    </location>
</feature>
<dbReference type="SUPFAM" id="SSF50405">
    <property type="entry name" value="Actin-crosslinking proteins"/>
    <property type="match status" value="1"/>
</dbReference>
<protein>
    <submittedName>
        <fullName evidence="6">Lectin</fullName>
    </submittedName>
</protein>
<evidence type="ECO:0000259" key="5">
    <source>
        <dbReference type="Pfam" id="PF06268"/>
    </source>
</evidence>
<keyword evidence="4" id="KW-0732">Signal</keyword>
<name>A0A3S2V9C7_9SPHI</name>
<dbReference type="Gene3D" id="2.80.10.50">
    <property type="match status" value="2"/>
</dbReference>
<dbReference type="RefSeq" id="WP_127704234.1">
    <property type="nucleotide sequence ID" value="NZ_SACK01000002.1"/>
</dbReference>